<proteinExistence type="predicted"/>
<keyword evidence="2" id="KW-0732">Signal</keyword>
<evidence type="ECO:0000313" key="4">
    <source>
        <dbReference type="Proteomes" id="UP000039865"/>
    </source>
</evidence>
<dbReference type="EMBL" id="CCKQ01018572">
    <property type="protein sequence ID" value="CDW90545.1"/>
    <property type="molecule type" value="Genomic_DNA"/>
</dbReference>
<feature type="compositionally biased region" description="Polar residues" evidence="1">
    <location>
        <begin position="203"/>
        <end position="212"/>
    </location>
</feature>
<reference evidence="3 4" key="1">
    <citation type="submission" date="2014-06" db="EMBL/GenBank/DDBJ databases">
        <authorList>
            <person name="Swart Estienne"/>
        </authorList>
    </citation>
    <scope>NUCLEOTIDE SEQUENCE [LARGE SCALE GENOMIC DNA]</scope>
    <source>
        <strain evidence="3 4">130c</strain>
    </source>
</reference>
<name>A0A078B7Q6_STYLE</name>
<feature type="compositionally biased region" description="Low complexity" evidence="1">
    <location>
        <begin position="134"/>
        <end position="146"/>
    </location>
</feature>
<evidence type="ECO:0000256" key="1">
    <source>
        <dbReference type="SAM" id="MobiDB-lite"/>
    </source>
</evidence>
<feature type="chain" id="PRO_5001729857" evidence="2">
    <location>
        <begin position="20"/>
        <end position="293"/>
    </location>
</feature>
<dbReference type="InParanoid" id="A0A078B7Q6"/>
<feature type="signal peptide" evidence="2">
    <location>
        <begin position="1"/>
        <end position="19"/>
    </location>
</feature>
<dbReference type="Proteomes" id="UP000039865">
    <property type="component" value="Unassembled WGS sequence"/>
</dbReference>
<accession>A0A078B7Q6</accession>
<protein>
    <submittedName>
        <fullName evidence="3">Uncharacterized protein</fullName>
    </submittedName>
</protein>
<gene>
    <name evidence="3" type="primary">Contig15350.g16363</name>
    <name evidence="3" type="ORF">STYLEM_19689</name>
</gene>
<evidence type="ECO:0000256" key="2">
    <source>
        <dbReference type="SAM" id="SignalP"/>
    </source>
</evidence>
<keyword evidence="4" id="KW-1185">Reference proteome</keyword>
<sequence length="293" mass="34110">MKSYFAIAATSVLLTTAQAQRSAFVEDAQDIRHIQEDFRHLKQHQQNIGVILGELRKSQLAKQQIQMRRSASQTPYDPNVQFFIPKIPKEAISKGIEIIDDFKDIYQTIKQANQKPQAQPQPQVLPKPQPEPQVQPQQNVPHQPTQLIPEIQPKQQVMPKPKDQTKVQPQKKPAKQSIQNEQQYIPKPKDQTKPVHHKKQKKNPQPSYTISDYNFVEPLDNGETFGFEETIFEQEPMYLDAWKKDQDVQYDDFNNVRSNLNNDILYNFSDLERADKFLSHSNSNQQRLNQVAY</sequence>
<feature type="region of interest" description="Disordered" evidence="1">
    <location>
        <begin position="112"/>
        <end position="212"/>
    </location>
</feature>
<evidence type="ECO:0000313" key="3">
    <source>
        <dbReference type="EMBL" id="CDW90545.1"/>
    </source>
</evidence>
<feature type="compositionally biased region" description="Low complexity" evidence="1">
    <location>
        <begin position="112"/>
        <end position="122"/>
    </location>
</feature>
<feature type="compositionally biased region" description="Pro residues" evidence="1">
    <location>
        <begin position="123"/>
        <end position="133"/>
    </location>
</feature>
<organism evidence="3 4">
    <name type="scientific">Stylonychia lemnae</name>
    <name type="common">Ciliate</name>
    <dbReference type="NCBI Taxonomy" id="5949"/>
    <lineage>
        <taxon>Eukaryota</taxon>
        <taxon>Sar</taxon>
        <taxon>Alveolata</taxon>
        <taxon>Ciliophora</taxon>
        <taxon>Intramacronucleata</taxon>
        <taxon>Spirotrichea</taxon>
        <taxon>Stichotrichia</taxon>
        <taxon>Sporadotrichida</taxon>
        <taxon>Oxytrichidae</taxon>
        <taxon>Stylonychinae</taxon>
        <taxon>Stylonychia</taxon>
    </lineage>
</organism>
<dbReference type="AlphaFoldDB" id="A0A078B7Q6"/>